<name>A0A418YPE3_9SPHN</name>
<sequence>MALLSQAIRNQLCVRATYNRGMVILAPHILYTRHDAPFVDAVVIERNGGAPEEAKLASFRVAGLKSIAMTIEGFVPFAGLDLSDARYAERIMAQLEP</sequence>
<dbReference type="EMBL" id="QVRA01000018">
    <property type="protein sequence ID" value="RJG53200.1"/>
    <property type="molecule type" value="Genomic_DNA"/>
</dbReference>
<dbReference type="OrthoDB" id="7428487at2"/>
<evidence type="ECO:0000313" key="2">
    <source>
        <dbReference type="Proteomes" id="UP000283469"/>
    </source>
</evidence>
<protein>
    <recommendedName>
        <fullName evidence="3">WYL domain-containing protein</fullName>
    </recommendedName>
</protein>
<accession>A0A418YPE3</accession>
<keyword evidence="2" id="KW-1185">Reference proteome</keyword>
<evidence type="ECO:0000313" key="1">
    <source>
        <dbReference type="EMBL" id="RJG53200.1"/>
    </source>
</evidence>
<evidence type="ECO:0008006" key="3">
    <source>
        <dbReference type="Google" id="ProtNLM"/>
    </source>
</evidence>
<proteinExistence type="predicted"/>
<organism evidence="1 2">
    <name type="scientific">Sphingobium terrigena</name>
    <dbReference type="NCBI Taxonomy" id="2304063"/>
    <lineage>
        <taxon>Bacteria</taxon>
        <taxon>Pseudomonadati</taxon>
        <taxon>Pseudomonadota</taxon>
        <taxon>Alphaproteobacteria</taxon>
        <taxon>Sphingomonadales</taxon>
        <taxon>Sphingomonadaceae</taxon>
        <taxon>Sphingobium</taxon>
    </lineage>
</organism>
<dbReference type="AlphaFoldDB" id="A0A418YPE3"/>
<dbReference type="Proteomes" id="UP000283469">
    <property type="component" value="Unassembled WGS sequence"/>
</dbReference>
<reference evidence="1 2" key="1">
    <citation type="submission" date="2018-08" db="EMBL/GenBank/DDBJ databases">
        <title>Sphingobium sp. EO9.</title>
        <authorList>
            <person name="Park Y."/>
            <person name="Kim K.H."/>
            <person name="Jeon C.O."/>
        </authorList>
    </citation>
    <scope>NUCLEOTIDE SEQUENCE [LARGE SCALE GENOMIC DNA]</scope>
    <source>
        <strain evidence="1 2">EO9</strain>
    </source>
</reference>
<gene>
    <name evidence="1" type="ORF">D0Z70_17340</name>
</gene>
<comment type="caution">
    <text evidence="1">The sequence shown here is derived from an EMBL/GenBank/DDBJ whole genome shotgun (WGS) entry which is preliminary data.</text>
</comment>